<dbReference type="AlphaFoldDB" id="A0A9W6YX55"/>
<keyword evidence="3" id="KW-1185">Reference proteome</keyword>
<proteinExistence type="predicted"/>
<evidence type="ECO:0000256" key="1">
    <source>
        <dbReference type="SAM" id="MobiDB-lite"/>
    </source>
</evidence>
<protein>
    <submittedName>
        <fullName evidence="2">Unnamed protein product</fullName>
    </submittedName>
</protein>
<dbReference type="OrthoDB" id="1929311at2759"/>
<name>A0A9W6YX55_AMBMO</name>
<sequence>MTDIQADDLDDGLEYAYSNSEDEGVALNPEEEETRLPSEGEGDSDGEVSQDGKKDTELKTKENSKDNKNNKKRKNEVSDSKLKNKKKQKMEFDMNEKVNLAKQTPDIIAEKLAAKIRSFNPDLSPLELSELYINKSVIKYTGDWDQERDLTNFAKFLQDTLSSVLPSGKPKKAKKPKKNKKGWAKENVSEPEPVREERKFVLILSMSAIRACDVYRATKDIPGGSLKVINKNKLKDDLKTLKFTKCRILAATCGRVTKVLESEECPLKSGEIEAIVCDSSYLDPKKRHLWDSADVIPLIKKIVDENDKAKVYLY</sequence>
<accession>A0A9W6YX55</accession>
<feature type="compositionally biased region" description="Acidic residues" evidence="1">
    <location>
        <begin position="20"/>
        <end position="33"/>
    </location>
</feature>
<dbReference type="GO" id="GO:0005634">
    <property type="term" value="C:nucleus"/>
    <property type="evidence" value="ECO:0007669"/>
    <property type="project" value="TreeGrafter"/>
</dbReference>
<dbReference type="Pfam" id="PF14617">
    <property type="entry name" value="CMS1"/>
    <property type="match status" value="1"/>
</dbReference>
<feature type="compositionally biased region" description="Basic residues" evidence="1">
    <location>
        <begin position="169"/>
        <end position="182"/>
    </location>
</feature>
<comment type="caution">
    <text evidence="2">The sequence shown here is derived from an EMBL/GenBank/DDBJ whole genome shotgun (WGS) entry which is preliminary data.</text>
</comment>
<dbReference type="PANTHER" id="PTHR24030">
    <property type="entry name" value="PROTEIN CMSS1"/>
    <property type="match status" value="1"/>
</dbReference>
<dbReference type="GO" id="GO:0030686">
    <property type="term" value="C:90S preribosome"/>
    <property type="evidence" value="ECO:0007669"/>
    <property type="project" value="TreeGrafter"/>
</dbReference>
<dbReference type="InterPro" id="IPR032704">
    <property type="entry name" value="Cms1"/>
</dbReference>
<feature type="compositionally biased region" description="Acidic residues" evidence="1">
    <location>
        <begin position="1"/>
        <end position="13"/>
    </location>
</feature>
<dbReference type="Proteomes" id="UP001165063">
    <property type="component" value="Unassembled WGS sequence"/>
</dbReference>
<feature type="compositionally biased region" description="Basic and acidic residues" evidence="1">
    <location>
        <begin position="50"/>
        <end position="82"/>
    </location>
</feature>
<dbReference type="PANTHER" id="PTHR24030:SF0">
    <property type="entry name" value="PROTEIN CMSS1"/>
    <property type="match status" value="1"/>
</dbReference>
<feature type="region of interest" description="Disordered" evidence="1">
    <location>
        <begin position="1"/>
        <end position="97"/>
    </location>
</feature>
<evidence type="ECO:0000313" key="2">
    <source>
        <dbReference type="EMBL" id="GMG26654.1"/>
    </source>
</evidence>
<evidence type="ECO:0000313" key="3">
    <source>
        <dbReference type="Proteomes" id="UP001165063"/>
    </source>
</evidence>
<feature type="region of interest" description="Disordered" evidence="1">
    <location>
        <begin position="167"/>
        <end position="190"/>
    </location>
</feature>
<organism evidence="2 3">
    <name type="scientific">Ambrosiozyma monospora</name>
    <name type="common">Yeast</name>
    <name type="synonym">Endomycopsis monosporus</name>
    <dbReference type="NCBI Taxonomy" id="43982"/>
    <lineage>
        <taxon>Eukaryota</taxon>
        <taxon>Fungi</taxon>
        <taxon>Dikarya</taxon>
        <taxon>Ascomycota</taxon>
        <taxon>Saccharomycotina</taxon>
        <taxon>Pichiomycetes</taxon>
        <taxon>Pichiales</taxon>
        <taxon>Pichiaceae</taxon>
        <taxon>Ambrosiozyma</taxon>
    </lineage>
</organism>
<dbReference type="EMBL" id="BSXU01001363">
    <property type="protein sequence ID" value="GMG26654.1"/>
    <property type="molecule type" value="Genomic_DNA"/>
</dbReference>
<gene>
    <name evidence="2" type="ORF">Amon01_000331200</name>
</gene>
<reference evidence="2" key="1">
    <citation type="submission" date="2023-04" db="EMBL/GenBank/DDBJ databases">
        <title>Ambrosiozyma monospora NBRC 1965.</title>
        <authorList>
            <person name="Ichikawa N."/>
            <person name="Sato H."/>
            <person name="Tonouchi N."/>
        </authorList>
    </citation>
    <scope>NUCLEOTIDE SEQUENCE</scope>
    <source>
        <strain evidence="2">NBRC 1965</strain>
    </source>
</reference>